<evidence type="ECO:0000313" key="1">
    <source>
        <dbReference type="EMBL" id="SHO48699.1"/>
    </source>
</evidence>
<proteinExistence type="predicted"/>
<reference evidence="1 2" key="1">
    <citation type="submission" date="2016-12" db="EMBL/GenBank/DDBJ databases">
        <authorList>
            <person name="Song W.-J."/>
            <person name="Kurnit D.M."/>
        </authorList>
    </citation>
    <scope>NUCLEOTIDE SEQUENCE [LARGE SCALE GENOMIC DNA]</scope>
    <source>
        <strain evidence="1 2">DSM 12503</strain>
    </source>
</reference>
<sequence>MFDKILREKLLPSELIIKDFVKGEPECNYENYLLEIVNKSSFFREKSEEENFVSPQIESNGECDCNSKNIKWILNI</sequence>
<name>A0A1M7Y7V1_9FIRM</name>
<dbReference type="STRING" id="1121345.SAMN02745217_01978"/>
<accession>A0A1M7Y7V1</accession>
<dbReference type="OrthoDB" id="2083247at2"/>
<evidence type="ECO:0000313" key="2">
    <source>
        <dbReference type="Proteomes" id="UP000184612"/>
    </source>
</evidence>
<protein>
    <submittedName>
        <fullName evidence="1">Uncharacterized protein</fullName>
    </submittedName>
</protein>
<dbReference type="EMBL" id="FRFD01000005">
    <property type="protein sequence ID" value="SHO48699.1"/>
    <property type="molecule type" value="Genomic_DNA"/>
</dbReference>
<gene>
    <name evidence="1" type="ORF">SAMN02745217_01978</name>
</gene>
<dbReference type="Proteomes" id="UP000184612">
    <property type="component" value="Unassembled WGS sequence"/>
</dbReference>
<dbReference type="RefSeq" id="WP_073588667.1">
    <property type="nucleotide sequence ID" value="NZ_FRFD01000005.1"/>
</dbReference>
<organism evidence="1 2">
    <name type="scientific">Anaerocolumna xylanovorans DSM 12503</name>
    <dbReference type="NCBI Taxonomy" id="1121345"/>
    <lineage>
        <taxon>Bacteria</taxon>
        <taxon>Bacillati</taxon>
        <taxon>Bacillota</taxon>
        <taxon>Clostridia</taxon>
        <taxon>Lachnospirales</taxon>
        <taxon>Lachnospiraceae</taxon>
        <taxon>Anaerocolumna</taxon>
    </lineage>
</organism>
<keyword evidence="2" id="KW-1185">Reference proteome</keyword>
<dbReference type="AlphaFoldDB" id="A0A1M7Y7V1"/>